<dbReference type="SUPFAM" id="SSF56349">
    <property type="entry name" value="DNA breaking-rejoining enzymes"/>
    <property type="match status" value="1"/>
</dbReference>
<evidence type="ECO:0000256" key="3">
    <source>
        <dbReference type="ARBA" id="ARBA00012891"/>
    </source>
</evidence>
<dbReference type="InterPro" id="IPR035447">
    <property type="entry name" value="DNA_topo_I_N_sf"/>
</dbReference>
<comment type="catalytic activity">
    <reaction evidence="1">
        <text>ATP-independent breakage of single-stranded DNA, followed by passage and rejoining.</text>
        <dbReference type="EC" id="5.6.2.1"/>
    </reaction>
</comment>
<name>A0ABV7V4H1_9SPHN</name>
<dbReference type="Gene3D" id="3.30.66.10">
    <property type="entry name" value="DNA topoisomerase I domain"/>
    <property type="match status" value="1"/>
</dbReference>
<evidence type="ECO:0000259" key="8">
    <source>
        <dbReference type="Pfam" id="PF21338"/>
    </source>
</evidence>
<dbReference type="Gene3D" id="1.10.132.120">
    <property type="match status" value="1"/>
</dbReference>
<comment type="similarity">
    <text evidence="2">Belongs to the type IB topoisomerase family.</text>
</comment>
<reference evidence="10" key="1">
    <citation type="journal article" date="2019" name="Int. J. Syst. Evol. Microbiol.">
        <title>The Global Catalogue of Microorganisms (GCM) 10K type strain sequencing project: providing services to taxonomists for standard genome sequencing and annotation.</title>
        <authorList>
            <consortium name="The Broad Institute Genomics Platform"/>
            <consortium name="The Broad Institute Genome Sequencing Center for Infectious Disease"/>
            <person name="Wu L."/>
            <person name="Ma J."/>
        </authorList>
    </citation>
    <scope>NUCLEOTIDE SEQUENCE [LARGE SCALE GENOMIC DNA]</scope>
    <source>
        <strain evidence="10">KCTC 42224</strain>
    </source>
</reference>
<dbReference type="InterPro" id="IPR014711">
    <property type="entry name" value="TopoI_cat_a-hlx-sub_euk"/>
</dbReference>
<keyword evidence="4" id="KW-0799">Topoisomerase</keyword>
<feature type="domain" description="DNA topoisomerase IB N-terminal" evidence="8">
    <location>
        <begin position="27"/>
        <end position="75"/>
    </location>
</feature>
<dbReference type="InterPro" id="IPR013500">
    <property type="entry name" value="TopoI_cat_euk"/>
</dbReference>
<dbReference type="Gene3D" id="3.90.15.10">
    <property type="entry name" value="Topoisomerase I, Chain A, domain 3"/>
    <property type="match status" value="1"/>
</dbReference>
<dbReference type="PROSITE" id="PS52038">
    <property type="entry name" value="TOPO_IB_2"/>
    <property type="match status" value="1"/>
</dbReference>
<keyword evidence="5" id="KW-0238">DNA-binding</keyword>
<keyword evidence="6" id="KW-0413">Isomerase</keyword>
<dbReference type="PRINTS" id="PR00416">
    <property type="entry name" value="EUTPISMRASEI"/>
</dbReference>
<sequence length="333" mass="36957">MPQSRKPGLVYVDDSVPGITRRRAGRGWCYRDHQGKRIADRAEIARLNAVALPPAYRDAWFCPLPHGHILATGIDARGRKQYRYHPDFRAAREAEKFDGCATFGALLPRVRARVEAALAGRTLSEERCIACVVRLLDTGTIRVGNEAYARANASFGATTLRARHAEVRGQSLRLRFRAKSGVERDMRLTDRALARFVRKMQDLPGQHLFQYLDESGCACPVDSADVNAWLRAVTGAAFTAKHFRTWHASVLAFAELAHAPEDVPLKALLAHVSDRLGNTPTIARKSYIHPAVLDLVPDQAAWRAGLKLPRATRWLSREERGLLALLGEFSPGG</sequence>
<dbReference type="InterPro" id="IPR049331">
    <property type="entry name" value="Top1B_N_bact"/>
</dbReference>
<evidence type="ECO:0000259" key="7">
    <source>
        <dbReference type="Pfam" id="PF01028"/>
    </source>
</evidence>
<dbReference type="RefSeq" id="WP_191324105.1">
    <property type="nucleotide sequence ID" value="NZ_BMZP01000007.1"/>
</dbReference>
<dbReference type="Pfam" id="PF01028">
    <property type="entry name" value="Topoisom_I"/>
    <property type="match status" value="1"/>
</dbReference>
<keyword evidence="10" id="KW-1185">Reference proteome</keyword>
<dbReference type="InterPro" id="IPR011010">
    <property type="entry name" value="DNA_brk_join_enz"/>
</dbReference>
<protein>
    <recommendedName>
        <fullName evidence="3">DNA topoisomerase</fullName>
        <ecNumber evidence="3">5.6.2.1</ecNumber>
    </recommendedName>
</protein>
<evidence type="ECO:0000313" key="9">
    <source>
        <dbReference type="EMBL" id="MFC3672324.1"/>
    </source>
</evidence>
<dbReference type="Pfam" id="PF21338">
    <property type="entry name" value="Top1B_N_bact"/>
    <property type="match status" value="1"/>
</dbReference>
<evidence type="ECO:0000256" key="2">
    <source>
        <dbReference type="ARBA" id="ARBA00006645"/>
    </source>
</evidence>
<comment type="caution">
    <text evidence="9">The sequence shown here is derived from an EMBL/GenBank/DDBJ whole genome shotgun (WGS) entry which is preliminary data.</text>
</comment>
<dbReference type="EMBL" id="JBHRYE010000021">
    <property type="protein sequence ID" value="MFC3672324.1"/>
    <property type="molecule type" value="Genomic_DNA"/>
</dbReference>
<evidence type="ECO:0000313" key="10">
    <source>
        <dbReference type="Proteomes" id="UP001595683"/>
    </source>
</evidence>
<accession>A0ABV7V4H1</accession>
<dbReference type="SUPFAM" id="SSF55869">
    <property type="entry name" value="DNA topoisomerase I domain"/>
    <property type="match status" value="1"/>
</dbReference>
<evidence type="ECO:0000256" key="6">
    <source>
        <dbReference type="ARBA" id="ARBA00023235"/>
    </source>
</evidence>
<dbReference type="EC" id="5.6.2.1" evidence="3"/>
<dbReference type="InterPro" id="IPR001631">
    <property type="entry name" value="TopoI"/>
</dbReference>
<feature type="domain" description="DNA topoisomerase I catalytic core eukaryotic-type" evidence="7">
    <location>
        <begin position="87"/>
        <end position="263"/>
    </location>
</feature>
<evidence type="ECO:0000256" key="5">
    <source>
        <dbReference type="ARBA" id="ARBA00023125"/>
    </source>
</evidence>
<dbReference type="Proteomes" id="UP001595683">
    <property type="component" value="Unassembled WGS sequence"/>
</dbReference>
<gene>
    <name evidence="9" type="ORF">ACFOOT_12920</name>
</gene>
<evidence type="ECO:0000256" key="1">
    <source>
        <dbReference type="ARBA" id="ARBA00000213"/>
    </source>
</evidence>
<evidence type="ECO:0000256" key="4">
    <source>
        <dbReference type="ARBA" id="ARBA00023029"/>
    </source>
</evidence>
<organism evidence="9 10">
    <name type="scientific">Novosphingobium pokkalii</name>
    <dbReference type="NCBI Taxonomy" id="1770194"/>
    <lineage>
        <taxon>Bacteria</taxon>
        <taxon>Pseudomonadati</taxon>
        <taxon>Pseudomonadota</taxon>
        <taxon>Alphaproteobacteria</taxon>
        <taxon>Sphingomonadales</taxon>
        <taxon>Sphingomonadaceae</taxon>
        <taxon>Novosphingobium</taxon>
    </lineage>
</organism>
<proteinExistence type="inferred from homology"/>